<protein>
    <recommendedName>
        <fullName evidence="2">PLAT domain-containing protein</fullName>
    </recommendedName>
</protein>
<dbReference type="InterPro" id="IPR036392">
    <property type="entry name" value="PLAT/LH2_dom_sf"/>
</dbReference>
<dbReference type="PROSITE" id="PS50095">
    <property type="entry name" value="PLAT"/>
    <property type="match status" value="2"/>
</dbReference>
<dbReference type="InterPro" id="IPR001024">
    <property type="entry name" value="PLAT/LH2_dom"/>
</dbReference>
<proteinExistence type="predicted"/>
<accession>A0A699YX62</accession>
<evidence type="ECO:0000313" key="4">
    <source>
        <dbReference type="Proteomes" id="UP000485058"/>
    </source>
</evidence>
<feature type="domain" description="PLAT" evidence="2">
    <location>
        <begin position="44"/>
        <end position="98"/>
    </location>
</feature>
<reference evidence="3 4" key="1">
    <citation type="submission" date="2020-02" db="EMBL/GenBank/DDBJ databases">
        <title>Draft genome sequence of Haematococcus lacustris strain NIES-144.</title>
        <authorList>
            <person name="Morimoto D."/>
            <person name="Nakagawa S."/>
            <person name="Yoshida T."/>
            <person name="Sawayama S."/>
        </authorList>
    </citation>
    <scope>NUCLEOTIDE SEQUENCE [LARGE SCALE GENOMIC DNA]</scope>
    <source>
        <strain evidence="3 4">NIES-144</strain>
    </source>
</reference>
<feature type="domain" description="PLAT" evidence="2">
    <location>
        <begin position="1"/>
        <end position="33"/>
    </location>
</feature>
<dbReference type="PANTHER" id="PTHR45901:SF3">
    <property type="entry name" value="LIPOXYGENASE HOMOLOGY DOMAIN-CONTAINING PROTEIN 1"/>
    <property type="match status" value="1"/>
</dbReference>
<dbReference type="AlphaFoldDB" id="A0A699YX62"/>
<comment type="caution">
    <text evidence="3">The sequence shown here is derived from an EMBL/GenBank/DDBJ whole genome shotgun (WGS) entry which is preliminary data.</text>
</comment>
<dbReference type="EMBL" id="BLLF01000417">
    <property type="protein sequence ID" value="GFH11596.1"/>
    <property type="molecule type" value="Genomic_DNA"/>
</dbReference>
<evidence type="ECO:0000256" key="1">
    <source>
        <dbReference type="PROSITE-ProRule" id="PRU00152"/>
    </source>
</evidence>
<dbReference type="InterPro" id="IPR052970">
    <property type="entry name" value="Inner_ear_hair_cell_LOXHD"/>
</dbReference>
<keyword evidence="4" id="KW-1185">Reference proteome</keyword>
<dbReference type="SUPFAM" id="SSF49723">
    <property type="entry name" value="Lipase/lipooxygenase domain (PLAT/LH2 domain)"/>
    <property type="match status" value="1"/>
</dbReference>
<dbReference type="Proteomes" id="UP000485058">
    <property type="component" value="Unassembled WGS sequence"/>
</dbReference>
<evidence type="ECO:0000259" key="2">
    <source>
        <dbReference type="PROSITE" id="PS50095"/>
    </source>
</evidence>
<gene>
    <name evidence="3" type="ORF">HaLaN_07120</name>
</gene>
<comment type="caution">
    <text evidence="1">Lacks conserved residue(s) required for the propagation of feature annotation.</text>
</comment>
<feature type="non-terminal residue" evidence="3">
    <location>
        <position position="1"/>
    </location>
</feature>
<name>A0A699YX62_HAELA</name>
<sequence>VVDEEHGPRSYWFACNKWLGQGLEDGLLERTLPVCLEDPRAVFTDYKVDFHTSRVRGAGTDATVYFQLCGEEQDSEVQRVVAPKEAFERGAVDSFSYK</sequence>
<dbReference type="Gene3D" id="2.60.60.20">
    <property type="entry name" value="PLAT/LH2 domain"/>
    <property type="match status" value="1"/>
</dbReference>
<organism evidence="3 4">
    <name type="scientific">Haematococcus lacustris</name>
    <name type="common">Green alga</name>
    <name type="synonym">Haematococcus pluvialis</name>
    <dbReference type="NCBI Taxonomy" id="44745"/>
    <lineage>
        <taxon>Eukaryota</taxon>
        <taxon>Viridiplantae</taxon>
        <taxon>Chlorophyta</taxon>
        <taxon>core chlorophytes</taxon>
        <taxon>Chlorophyceae</taxon>
        <taxon>CS clade</taxon>
        <taxon>Chlamydomonadales</taxon>
        <taxon>Haematococcaceae</taxon>
        <taxon>Haematococcus</taxon>
    </lineage>
</organism>
<dbReference type="PANTHER" id="PTHR45901">
    <property type="entry name" value="PROTEIN CBG12474"/>
    <property type="match status" value="1"/>
</dbReference>
<evidence type="ECO:0000313" key="3">
    <source>
        <dbReference type="EMBL" id="GFH11596.1"/>
    </source>
</evidence>